<proteinExistence type="predicted"/>
<gene>
    <name evidence="2" type="ORF">JQC75_06955</name>
</gene>
<keyword evidence="3" id="KW-1185">Reference proteome</keyword>
<evidence type="ECO:0000313" key="3">
    <source>
        <dbReference type="Proteomes" id="UP000596252"/>
    </source>
</evidence>
<keyword evidence="1" id="KW-0732">Signal</keyword>
<protein>
    <submittedName>
        <fullName evidence="2">DUF11 domain-containing protein</fullName>
    </submittedName>
</protein>
<feature type="chain" id="PRO_5047073819" evidence="1">
    <location>
        <begin position="32"/>
        <end position="545"/>
    </location>
</feature>
<evidence type="ECO:0000313" key="2">
    <source>
        <dbReference type="EMBL" id="QRH03136.1"/>
    </source>
</evidence>
<reference evidence="2 3" key="1">
    <citation type="journal article" date="2012" name="Antonie Van Leeuwenhoek">
        <title>Shewanella litorisediminis sp. nov., a gammaproteobacterium isolated from a tidal flat sediment.</title>
        <authorList>
            <person name="Lee M.H."/>
            <person name="Yoon J.H."/>
        </authorList>
    </citation>
    <scope>NUCLEOTIDE SEQUENCE [LARGE SCALE GENOMIC DNA]</scope>
    <source>
        <strain evidence="2 3">SMK1-12</strain>
    </source>
</reference>
<dbReference type="RefSeq" id="WP_203326699.1">
    <property type="nucleotide sequence ID" value="NZ_JAKILR010000001.1"/>
</dbReference>
<accession>A0ABX7G783</accession>
<dbReference type="Proteomes" id="UP000596252">
    <property type="component" value="Chromosome"/>
</dbReference>
<dbReference type="EMBL" id="CP069213">
    <property type="protein sequence ID" value="QRH03136.1"/>
    <property type="molecule type" value="Genomic_DNA"/>
</dbReference>
<organism evidence="2 3">
    <name type="scientific">Shewanella litorisediminis</name>
    <dbReference type="NCBI Taxonomy" id="1173586"/>
    <lineage>
        <taxon>Bacteria</taxon>
        <taxon>Pseudomonadati</taxon>
        <taxon>Pseudomonadota</taxon>
        <taxon>Gammaproteobacteria</taxon>
        <taxon>Alteromonadales</taxon>
        <taxon>Shewanellaceae</taxon>
        <taxon>Shewanella</taxon>
    </lineage>
</organism>
<feature type="signal peptide" evidence="1">
    <location>
        <begin position="1"/>
        <end position="31"/>
    </location>
</feature>
<name>A0ABX7G783_9GAMM</name>
<sequence>MKLLCKGKLLRRFSALALGFTMGMAATPAFAVHDDIFELEGNAVQNAVAPPYDWATLYNNGSNDGGDTLRFTGIVDDTPDASGVDSSIFTGGRKDIQDITEWAHKMGSSPDKDEITHAYAAAYNINDDLVVYFGADRISNKGDAFLGFWFFKQHVAALPNGNFEGVHTNGDVLVLANFPQSANASPEIRVDVWDTSCNKAANNNPAAGECDAANLRLLYKGAAICGSGLGNDLVCAITNDENGSYDPTPSPWPYQSKNSNNANEFPYETFFEGGINLTQLVGGDSCFSSFMAETRSSSEFTATLKDFVIHDFELCSVDITKTCSQARVNATETGYEYDFTYKVTNDGAGTLYNVMVTDNVANQTFNVGTLVKGETAEGSGTFESNLNGLQNTVSVTAAGTPNGDSTISDTGGADCQSLSISPMINVTKDCDSNFVETENGVIAKVSFSGQVCNTTANNLTLINVTVTDDSGTPSDPSDDVDVLSGVTLGGGACMPYSGDYVPKAFTSPVDKTFSDTVFAVGQLKIDGSSAFSENSATCPICPSGE</sequence>
<evidence type="ECO:0000256" key="1">
    <source>
        <dbReference type="SAM" id="SignalP"/>
    </source>
</evidence>